<dbReference type="RefSeq" id="WP_118098115.1">
    <property type="nucleotide sequence ID" value="NZ_JBGKKV010000003.1"/>
</dbReference>
<keyword evidence="1" id="KW-0472">Membrane</keyword>
<accession>A0A395V8S6</accession>
<feature type="transmembrane region" description="Helical" evidence="1">
    <location>
        <begin position="6"/>
        <end position="27"/>
    </location>
</feature>
<organism evidence="2 3">
    <name type="scientific">Roseburia hominis</name>
    <dbReference type="NCBI Taxonomy" id="301301"/>
    <lineage>
        <taxon>Bacteria</taxon>
        <taxon>Bacillati</taxon>
        <taxon>Bacillota</taxon>
        <taxon>Clostridia</taxon>
        <taxon>Lachnospirales</taxon>
        <taxon>Lachnospiraceae</taxon>
        <taxon>Roseburia</taxon>
    </lineage>
</organism>
<evidence type="ECO:0008006" key="4">
    <source>
        <dbReference type="Google" id="ProtNLM"/>
    </source>
</evidence>
<sequence>MSETAQGGIVVICGLIVFIYGILRWVIWGKSRAQRFIEKAQKNGCKAEAVCVKTKDLHKSTNRDIYRIVKKKYEYMVNGQKYYITLKFESGVMKNPPYYITVYYDKRRPKKAVYAYEGSRERQVQTGCGYTALATFCTMLLVARLLAHFFS</sequence>
<keyword evidence="1" id="KW-0812">Transmembrane</keyword>
<comment type="caution">
    <text evidence="2">The sequence shown here is derived from an EMBL/GenBank/DDBJ whole genome shotgun (WGS) entry which is preliminary data.</text>
</comment>
<feature type="transmembrane region" description="Helical" evidence="1">
    <location>
        <begin position="130"/>
        <end position="150"/>
    </location>
</feature>
<evidence type="ECO:0000256" key="1">
    <source>
        <dbReference type="SAM" id="Phobius"/>
    </source>
</evidence>
<evidence type="ECO:0000313" key="3">
    <source>
        <dbReference type="Proteomes" id="UP000266172"/>
    </source>
</evidence>
<gene>
    <name evidence="2" type="ORF">DWX93_14315</name>
</gene>
<proteinExistence type="predicted"/>
<protein>
    <recommendedName>
        <fullName evidence="4">DUF3592 domain-containing protein</fullName>
    </recommendedName>
</protein>
<reference evidence="2 3" key="1">
    <citation type="submission" date="2018-08" db="EMBL/GenBank/DDBJ databases">
        <title>A genome reference for cultivated species of the human gut microbiota.</title>
        <authorList>
            <person name="Zou Y."/>
            <person name="Xue W."/>
            <person name="Luo G."/>
        </authorList>
    </citation>
    <scope>NUCLEOTIDE SEQUENCE [LARGE SCALE GENOMIC DNA]</scope>
    <source>
        <strain evidence="2 3">AF22-12AC</strain>
    </source>
</reference>
<evidence type="ECO:0000313" key="2">
    <source>
        <dbReference type="EMBL" id="RGS37280.1"/>
    </source>
</evidence>
<dbReference type="EMBL" id="QRVL01000016">
    <property type="protein sequence ID" value="RGS37280.1"/>
    <property type="molecule type" value="Genomic_DNA"/>
</dbReference>
<dbReference type="AlphaFoldDB" id="A0A395V8S6"/>
<name>A0A395V8S6_9FIRM</name>
<dbReference type="Proteomes" id="UP000266172">
    <property type="component" value="Unassembled WGS sequence"/>
</dbReference>
<keyword evidence="1" id="KW-1133">Transmembrane helix</keyword>